<evidence type="ECO:0000313" key="4">
    <source>
        <dbReference type="EMBL" id="KAL2541515.1"/>
    </source>
</evidence>
<keyword evidence="5" id="KW-1185">Reference proteome</keyword>
<evidence type="ECO:0000256" key="1">
    <source>
        <dbReference type="ARBA" id="ARBA00023054"/>
    </source>
</evidence>
<dbReference type="EMBL" id="JBFOLK010000001">
    <property type="protein sequence ID" value="KAL2541515.1"/>
    <property type="molecule type" value="Genomic_DNA"/>
</dbReference>
<keyword evidence="1 2" id="KW-0175">Coiled coil</keyword>
<feature type="coiled-coil region" evidence="2">
    <location>
        <begin position="30"/>
        <end position="120"/>
    </location>
</feature>
<accession>A0ABD1VVT0</accession>
<evidence type="ECO:0000256" key="2">
    <source>
        <dbReference type="SAM" id="Coils"/>
    </source>
</evidence>
<dbReference type="PANTHER" id="PTHR23160">
    <property type="entry name" value="SYNAPTONEMAL COMPLEX PROTEIN-RELATED"/>
    <property type="match status" value="1"/>
</dbReference>
<organism evidence="4 5">
    <name type="scientific">Abeliophyllum distichum</name>
    <dbReference type="NCBI Taxonomy" id="126358"/>
    <lineage>
        <taxon>Eukaryota</taxon>
        <taxon>Viridiplantae</taxon>
        <taxon>Streptophyta</taxon>
        <taxon>Embryophyta</taxon>
        <taxon>Tracheophyta</taxon>
        <taxon>Spermatophyta</taxon>
        <taxon>Magnoliopsida</taxon>
        <taxon>eudicotyledons</taxon>
        <taxon>Gunneridae</taxon>
        <taxon>Pentapetalae</taxon>
        <taxon>asterids</taxon>
        <taxon>lamiids</taxon>
        <taxon>Lamiales</taxon>
        <taxon>Oleaceae</taxon>
        <taxon>Forsythieae</taxon>
        <taxon>Abeliophyllum</taxon>
    </lineage>
</organism>
<proteinExistence type="predicted"/>
<dbReference type="PANTHER" id="PTHR23160:SF1">
    <property type="entry name" value="PROTEIN GRIP"/>
    <property type="match status" value="1"/>
</dbReference>
<protein>
    <submittedName>
        <fullName evidence="4">Protein GRIP</fullName>
    </submittedName>
</protein>
<gene>
    <name evidence="4" type="ORF">Adt_02493</name>
</gene>
<reference evidence="5" key="1">
    <citation type="submission" date="2024-07" db="EMBL/GenBank/DDBJ databases">
        <title>Two chromosome-level genome assemblies of Korean endemic species Abeliophyllum distichum and Forsythia ovata (Oleaceae).</title>
        <authorList>
            <person name="Jang H."/>
        </authorList>
    </citation>
    <scope>NUCLEOTIDE SEQUENCE [LARGE SCALE GENOMIC DNA]</scope>
</reference>
<evidence type="ECO:0000313" key="5">
    <source>
        <dbReference type="Proteomes" id="UP001604336"/>
    </source>
</evidence>
<sequence>MRISDDNIITEHNDWDTSTKVAFERVLPEKDDLETQFREVKEKADRASSQLSALQQELERTRQHANEALKAMDVERQQLQCANNRLRDNIEELHSSLVPKENALETLQQSLLEKEQMLEDMRWLLQAADEKRQSSIAELSLKHQKQVEVIQAQIADALNDRSKATETILALRALVAERDSKIAEMDAASSGEVARHRAALETLKGELSHLKNEQEKERESWEAASHSMRMKLETAESTRDRAEVEVAKMRMLLDLTRALPNTVYFLPNSTLEKDDLETQFREVNEKADCASSQLSALQ</sequence>
<comment type="caution">
    <text evidence="4">The sequence shown here is derived from an EMBL/GenBank/DDBJ whole genome shotgun (WGS) entry which is preliminary data.</text>
</comment>
<feature type="region of interest" description="Disordered" evidence="3">
    <location>
        <begin position="208"/>
        <end position="236"/>
    </location>
</feature>
<dbReference type="AlphaFoldDB" id="A0ABD1VVT0"/>
<dbReference type="Proteomes" id="UP001604336">
    <property type="component" value="Unassembled WGS sequence"/>
</dbReference>
<name>A0ABD1VVT0_9LAMI</name>
<feature type="compositionally biased region" description="Basic and acidic residues" evidence="3">
    <location>
        <begin position="208"/>
        <end position="221"/>
    </location>
</feature>
<evidence type="ECO:0000256" key="3">
    <source>
        <dbReference type="SAM" id="MobiDB-lite"/>
    </source>
</evidence>